<dbReference type="Proteomes" id="UP000644115">
    <property type="component" value="Unassembled WGS sequence"/>
</dbReference>
<dbReference type="EMBL" id="JACRWC010000067">
    <property type="protein sequence ID" value="MBC5999428.1"/>
    <property type="molecule type" value="Genomic_DNA"/>
</dbReference>
<evidence type="ECO:0000313" key="1">
    <source>
        <dbReference type="EMBL" id="MBC5999428.1"/>
    </source>
</evidence>
<name>A0A923NAY2_9FIRM</name>
<sequence>MNITKEEFIIRLKLVVMADERSCVEDITYWKQDEKEVVTIRYVGGAKAMINVACNSNGCNALEIMREIYGSGAIGKIREEELQEGGWLHGQLHGTV</sequence>
<keyword evidence="2" id="KW-1185">Reference proteome</keyword>
<dbReference type="AlphaFoldDB" id="A0A923NAY2"/>
<reference evidence="1" key="1">
    <citation type="submission" date="2020-08" db="EMBL/GenBank/DDBJ databases">
        <authorList>
            <person name="Liu C."/>
            <person name="Sun Q."/>
        </authorList>
    </citation>
    <scope>NUCLEOTIDE SEQUENCE</scope>
    <source>
        <strain evidence="1">BX16</strain>
    </source>
</reference>
<gene>
    <name evidence="1" type="ORF">H8876_05390</name>
</gene>
<organism evidence="1 2">
    <name type="scientific">Lentihominibacter faecis</name>
    <dbReference type="NCBI Taxonomy" id="2764712"/>
    <lineage>
        <taxon>Bacteria</taxon>
        <taxon>Bacillati</taxon>
        <taxon>Bacillota</taxon>
        <taxon>Clostridia</taxon>
        <taxon>Peptostreptococcales</taxon>
        <taxon>Anaerovoracaceae</taxon>
        <taxon>Lentihominibacter</taxon>
    </lineage>
</organism>
<accession>A0A923NAY2</accession>
<evidence type="ECO:0000313" key="2">
    <source>
        <dbReference type="Proteomes" id="UP000644115"/>
    </source>
</evidence>
<comment type="caution">
    <text evidence="1">The sequence shown here is derived from an EMBL/GenBank/DDBJ whole genome shotgun (WGS) entry which is preliminary data.</text>
</comment>
<protein>
    <submittedName>
        <fullName evidence="1">Uncharacterized protein</fullName>
    </submittedName>
</protein>
<proteinExistence type="predicted"/>
<dbReference type="RefSeq" id="WP_249286865.1">
    <property type="nucleotide sequence ID" value="NZ_JACRWC010000067.1"/>
</dbReference>